<dbReference type="PANTHER" id="PTHR30591">
    <property type="entry name" value="RECBCD ENZYME SUBUNIT RECC"/>
    <property type="match status" value="1"/>
</dbReference>
<keyword evidence="8 10" id="KW-0238">DNA-binding</keyword>
<keyword evidence="9 10" id="KW-0234">DNA repair</keyword>
<dbReference type="InterPro" id="IPR006697">
    <property type="entry name" value="RecC"/>
</dbReference>
<accession>A0ABW2AC93</accession>
<evidence type="ECO:0000256" key="7">
    <source>
        <dbReference type="ARBA" id="ARBA00022840"/>
    </source>
</evidence>
<comment type="caution">
    <text evidence="12">The sequence shown here is derived from an EMBL/GenBank/DDBJ whole genome shotgun (WGS) entry which is preliminary data.</text>
</comment>
<dbReference type="InterPro" id="IPR027417">
    <property type="entry name" value="P-loop_NTPase"/>
</dbReference>
<evidence type="ECO:0000256" key="8">
    <source>
        <dbReference type="ARBA" id="ARBA00023125"/>
    </source>
</evidence>
<evidence type="ECO:0000256" key="9">
    <source>
        <dbReference type="ARBA" id="ARBA00023204"/>
    </source>
</evidence>
<dbReference type="Pfam" id="PF17946">
    <property type="entry name" value="RecC_C"/>
    <property type="match status" value="1"/>
</dbReference>
<sequence>MSQGRFLRAVRHPGVGPATYSRARDVDPAPCRAHRRAGRGLARLLIDPLQDPFAQELVIVPTRGVERWLAQSLSNRLGVGPRGGDGICAGVRFVAPYSLVALLTGRERDDPWHPDRLVWPLLEQIDAHLDEPWCRTLAGHLGHGAADDPDGHKTGRRYAVARRVAGLFTSYAAQRPSLLTAWGAGQLTDGIRGSMLDPDLVWQAKLWQLLVGAIPEPTPDQRHARTVETLRAGQDPAPNAALPPRISFFGHTRMPVTELELLEALAIHRDVHLWLPQPSDALWEAASGIPSGAVARVDDDSAELVRHPLLASLGRDARELQRGLPVAEDHTEAEEGPLAPTTVLGLLQRDIHRNSLPDKEIRRQRLAAPEDRSLQVHACHGTARQVEVLREVLTGLLQDDPTLEPRDILVMCPDIESYTPLIQAAFGLREQSGPTSSVGHPAHTLRVKLADRSLARVNPLFEIASDLVDFAVGRLRVSDLRALIAREPVRRRFGLDEEDLERISEWIDEAQIRWGLDGDHRRRFELADIDQNTWRFGLRRLLLGVTMGSAGGAALGEVLPVDDVESGDIDLIGRFAELIDRIGGSLDALLAARTADEWMVALAAGVSGLGAVSHETTWQQAQFDRELQLVRSMAAGGTALRVSDVRELLRSRLEGRATRANFRTGTITVCTMLPMRSVPHRVICLLGLDDGVFPRSNGIDGDDVLARTPLTGERDPRSEDRQLLLDAVLAATDHLVVTYTGAGEHTGAEHPPAAPLGELIDAARRCVTWPEGRDVVVRHPLQPFDARNLVAGALGAAGPFSFDRTALVGARAAQHQRPADPRLLTGPLPPQPADDVNFADLARFFADPAAHFVRRRLDVALPYEEQETGDAMPITLDGLQSWQIGDRALQESLVGTAPDDITRMERLRGAIPPGALGDEVLRKTITGVTALRGPVVPLLVRETSSIDLDARLPDGRRVTGTVGDLRGDVHLAITYSTLRAKQRLQSWLTLLALASAAPDRPWQAAVAGWLRGGANRQAGYYLAGGLDQETATRHLAELVDVYDRGMCGPIPLALNTSLAYAEKLTQRPGNERFAAEAAQNKWDSSGFGERRFPGDGDQPAQQLLYGGTLPFADLLAERPEDDETWNAATSRLGQYALRVWSPLLQQQGAHTS</sequence>
<dbReference type="SUPFAM" id="SSF52980">
    <property type="entry name" value="Restriction endonuclease-like"/>
    <property type="match status" value="1"/>
</dbReference>
<dbReference type="Proteomes" id="UP001596298">
    <property type="component" value="Unassembled WGS sequence"/>
</dbReference>
<gene>
    <name evidence="10 12" type="primary">recC</name>
    <name evidence="12" type="ORF">ACFQDH_04330</name>
</gene>
<comment type="subunit">
    <text evidence="10">Heterotrimer of RecB, RecC and RecD. All subunits contribute to DNA-binding.</text>
</comment>
<comment type="miscellaneous">
    <text evidence="10">In the RecBCD complex, RecB has a slow 3'-5' helicase, an exonuclease activity and loads RecA onto ssDNA, RecD has a fast 5'-3' helicase activity, while RecC stimulates the ATPase and processivity of the RecB helicase and contributes to recognition of the Chi site.</text>
</comment>
<name>A0ABW2AC93_9MICO</name>
<dbReference type="Gene3D" id="3.40.50.10930">
    <property type="match status" value="1"/>
</dbReference>
<keyword evidence="3 10" id="KW-0227">DNA damage</keyword>
<evidence type="ECO:0000256" key="3">
    <source>
        <dbReference type="ARBA" id="ARBA00022763"/>
    </source>
</evidence>
<evidence type="ECO:0000313" key="12">
    <source>
        <dbReference type="EMBL" id="MFC6704514.1"/>
    </source>
</evidence>
<keyword evidence="1 10" id="KW-0540">Nuclease</keyword>
<comment type="similarity">
    <text evidence="10">Belongs to the RecC family.</text>
</comment>
<dbReference type="RefSeq" id="WP_382398818.1">
    <property type="nucleotide sequence ID" value="NZ_JBHSWH010000001.1"/>
</dbReference>
<keyword evidence="5 10" id="KW-0347">Helicase</keyword>
<feature type="domain" description="RecC C-terminal" evidence="11">
    <location>
        <begin position="834"/>
        <end position="1064"/>
    </location>
</feature>
<dbReference type="PANTHER" id="PTHR30591:SF1">
    <property type="entry name" value="RECBCD ENZYME SUBUNIT RECC"/>
    <property type="match status" value="1"/>
</dbReference>
<dbReference type="PIRSF" id="PIRSF000980">
    <property type="entry name" value="RecC"/>
    <property type="match status" value="1"/>
</dbReference>
<keyword evidence="7 10" id="KW-0067">ATP-binding</keyword>
<dbReference type="InterPro" id="IPR041500">
    <property type="entry name" value="RecC_C"/>
</dbReference>
<evidence type="ECO:0000256" key="5">
    <source>
        <dbReference type="ARBA" id="ARBA00022806"/>
    </source>
</evidence>
<proteinExistence type="inferred from homology"/>
<dbReference type="InterPro" id="IPR013986">
    <property type="entry name" value="DExx_box_DNA_helicase_dom_sf"/>
</dbReference>
<keyword evidence="4 10" id="KW-0378">Hydrolase</keyword>
<keyword evidence="13" id="KW-1185">Reference proteome</keyword>
<dbReference type="Gene3D" id="3.40.50.300">
    <property type="entry name" value="P-loop containing nucleotide triphosphate hydrolases"/>
    <property type="match status" value="2"/>
</dbReference>
<organism evidence="12 13">
    <name type="scientific">Flexivirga alba</name>
    <dbReference type="NCBI Taxonomy" id="702742"/>
    <lineage>
        <taxon>Bacteria</taxon>
        <taxon>Bacillati</taxon>
        <taxon>Actinomycetota</taxon>
        <taxon>Actinomycetes</taxon>
        <taxon>Micrococcales</taxon>
        <taxon>Dermacoccaceae</taxon>
        <taxon>Flexivirga</taxon>
    </lineage>
</organism>
<evidence type="ECO:0000313" key="13">
    <source>
        <dbReference type="Proteomes" id="UP001596298"/>
    </source>
</evidence>
<evidence type="ECO:0000256" key="2">
    <source>
        <dbReference type="ARBA" id="ARBA00022741"/>
    </source>
</evidence>
<dbReference type="SUPFAM" id="SSF52540">
    <property type="entry name" value="P-loop containing nucleoside triphosphate hydrolases"/>
    <property type="match status" value="2"/>
</dbReference>
<dbReference type="InterPro" id="IPR011335">
    <property type="entry name" value="Restrct_endonuc-II-like"/>
</dbReference>
<dbReference type="NCBIfam" id="TIGR01450">
    <property type="entry name" value="recC"/>
    <property type="match status" value="1"/>
</dbReference>
<keyword evidence="2 10" id="KW-0547">Nucleotide-binding</keyword>
<evidence type="ECO:0000259" key="11">
    <source>
        <dbReference type="Pfam" id="PF17946"/>
    </source>
</evidence>
<dbReference type="Pfam" id="PF04257">
    <property type="entry name" value="Exonuc_V_gamma"/>
    <property type="match status" value="1"/>
</dbReference>
<evidence type="ECO:0000256" key="6">
    <source>
        <dbReference type="ARBA" id="ARBA00022839"/>
    </source>
</evidence>
<evidence type="ECO:0000256" key="10">
    <source>
        <dbReference type="HAMAP-Rule" id="MF_01486"/>
    </source>
</evidence>
<keyword evidence="6 10" id="KW-0269">Exonuclease</keyword>
<dbReference type="Gene3D" id="1.10.10.160">
    <property type="match status" value="1"/>
</dbReference>
<evidence type="ECO:0000256" key="4">
    <source>
        <dbReference type="ARBA" id="ARBA00022801"/>
    </source>
</evidence>
<protein>
    <recommendedName>
        <fullName evidence="10">RecBCD enzyme subunit RecC</fullName>
    </recommendedName>
    <alternativeName>
        <fullName evidence="10">Exonuclease V subunit RecC</fullName>
        <shortName evidence="10">ExoV subunit RecC</shortName>
    </alternativeName>
    <alternativeName>
        <fullName evidence="10">Helicase/nuclease RecBCD subunit RecC</fullName>
    </alternativeName>
</protein>
<dbReference type="Gene3D" id="1.10.10.990">
    <property type="match status" value="1"/>
</dbReference>
<dbReference type="EMBL" id="JBHSWH010000001">
    <property type="protein sequence ID" value="MFC6704514.1"/>
    <property type="molecule type" value="Genomic_DNA"/>
</dbReference>
<comment type="function">
    <text evidence="10">A helicase/nuclease that prepares dsDNA breaks (DSB) for recombinational DNA repair. Binds to DSBs and unwinds DNA via a highly rapid and processive ATP-dependent bidirectional helicase activity. Unwinds dsDNA until it encounters a Chi (crossover hotspot instigator) sequence from the 3' direction. Cuts ssDNA a few nucleotides 3' to the Chi site. The properties and activities of the enzyme are changed at Chi. The Chi-altered holoenzyme produces a long 3'-ssDNA overhang and facilitates RecA-binding to the ssDNA for homologous DNA recombination and repair. Holoenzyme degrades any linearized DNA that is unable to undergo homologous recombination. In the holoenzyme this subunit recognizes the wild-type Chi sequence, and when added to isolated RecB increases its ATP-dependent helicase processivity.</text>
</comment>
<reference evidence="13" key="1">
    <citation type="journal article" date="2019" name="Int. J. Syst. Evol. Microbiol.">
        <title>The Global Catalogue of Microorganisms (GCM) 10K type strain sequencing project: providing services to taxonomists for standard genome sequencing and annotation.</title>
        <authorList>
            <consortium name="The Broad Institute Genomics Platform"/>
            <consortium name="The Broad Institute Genome Sequencing Center for Infectious Disease"/>
            <person name="Wu L."/>
            <person name="Ma J."/>
        </authorList>
    </citation>
    <scope>NUCLEOTIDE SEQUENCE [LARGE SCALE GENOMIC DNA]</scope>
    <source>
        <strain evidence="13">CCUG 58127</strain>
    </source>
</reference>
<evidence type="ECO:0000256" key="1">
    <source>
        <dbReference type="ARBA" id="ARBA00022722"/>
    </source>
</evidence>
<dbReference type="HAMAP" id="MF_01486">
    <property type="entry name" value="RecC"/>
    <property type="match status" value="1"/>
</dbReference>
<dbReference type="GO" id="GO:0008854">
    <property type="term" value="F:exodeoxyribonuclease V activity"/>
    <property type="evidence" value="ECO:0007669"/>
    <property type="project" value="UniProtKB-EC"/>
</dbReference>